<protein>
    <submittedName>
        <fullName evidence="3">Uncharacterized protein</fullName>
    </submittedName>
</protein>
<accession>A0A7S0YHW8</accession>
<keyword evidence="2" id="KW-0732">Signal</keyword>
<dbReference type="AlphaFoldDB" id="A0A7S0YHW8"/>
<evidence type="ECO:0000256" key="1">
    <source>
        <dbReference type="SAM" id="Phobius"/>
    </source>
</evidence>
<feature type="signal peptide" evidence="2">
    <location>
        <begin position="1"/>
        <end position="22"/>
    </location>
</feature>
<keyword evidence="1" id="KW-1133">Transmembrane helix</keyword>
<feature type="chain" id="PRO_5031493559" evidence="2">
    <location>
        <begin position="23"/>
        <end position="292"/>
    </location>
</feature>
<feature type="transmembrane region" description="Helical" evidence="1">
    <location>
        <begin position="173"/>
        <end position="191"/>
    </location>
</feature>
<sequence length="292" mass="31804">MKLLSILLLVSTLALSLKTTEAAPKFTVTKAVAYNATVVHNSPHDNCTTAGICHPMNLTIPSKTLWYWCGFLVTHRLNYTVTQKVNGTAKFSAEFVRERFLTKCLNNLTAIASCFSTAGSIDYTTCDSSTTTCSANIPGMSFPDDVCLVIGNSASVSLNATLRVTNQYDSMRYYGTVFVIFFTAIGCLGILGQMSYQLYEAYQAPIGRSRKPPRRRRNIPLNENGEADVADINATIVFSEKGKEGVEVALASNEVGCTGGTLRGQLDRAKTGVKNITAELAKIGRPQKYQHQ</sequence>
<keyword evidence="1" id="KW-0812">Transmembrane</keyword>
<dbReference type="EMBL" id="HBFM01022764">
    <property type="protein sequence ID" value="CAD8780282.1"/>
    <property type="molecule type" value="Transcribed_RNA"/>
</dbReference>
<keyword evidence="1" id="KW-0472">Membrane</keyword>
<gene>
    <name evidence="3" type="ORF">PPAR00522_LOCUS14784</name>
</gene>
<name>A0A7S0YHW8_9CHLO</name>
<reference evidence="3" key="1">
    <citation type="submission" date="2021-01" db="EMBL/GenBank/DDBJ databases">
        <authorList>
            <person name="Corre E."/>
            <person name="Pelletier E."/>
            <person name="Niang G."/>
            <person name="Scheremetjew M."/>
            <person name="Finn R."/>
            <person name="Kale V."/>
            <person name="Holt S."/>
            <person name="Cochrane G."/>
            <person name="Meng A."/>
            <person name="Brown T."/>
            <person name="Cohen L."/>
        </authorList>
    </citation>
    <scope>NUCLEOTIDE SEQUENCE</scope>
    <source>
        <strain evidence="3">SAG 63-3</strain>
    </source>
</reference>
<evidence type="ECO:0000313" key="3">
    <source>
        <dbReference type="EMBL" id="CAD8780282.1"/>
    </source>
</evidence>
<organism evidence="3">
    <name type="scientific">Polytomella parva</name>
    <dbReference type="NCBI Taxonomy" id="51329"/>
    <lineage>
        <taxon>Eukaryota</taxon>
        <taxon>Viridiplantae</taxon>
        <taxon>Chlorophyta</taxon>
        <taxon>core chlorophytes</taxon>
        <taxon>Chlorophyceae</taxon>
        <taxon>CS clade</taxon>
        <taxon>Chlamydomonadales</taxon>
        <taxon>Chlamydomonadaceae</taxon>
        <taxon>Polytomella</taxon>
    </lineage>
</organism>
<proteinExistence type="predicted"/>
<evidence type="ECO:0000256" key="2">
    <source>
        <dbReference type="SAM" id="SignalP"/>
    </source>
</evidence>